<accession>A0A931E0C9</accession>
<gene>
    <name evidence="7" type="ORF">IW254_001358</name>
</gene>
<dbReference type="PROSITE" id="PS50893">
    <property type="entry name" value="ABC_TRANSPORTER_2"/>
    <property type="match status" value="1"/>
</dbReference>
<keyword evidence="3" id="KW-0547">Nucleotide-binding</keyword>
<reference evidence="7" key="1">
    <citation type="submission" date="2020-11" db="EMBL/GenBank/DDBJ databases">
        <title>Sequencing the genomes of 1000 actinobacteria strains.</title>
        <authorList>
            <person name="Klenk H.-P."/>
        </authorList>
    </citation>
    <scope>NUCLEOTIDE SEQUENCE</scope>
    <source>
        <strain evidence="7">DSM 45632</strain>
    </source>
</reference>
<dbReference type="RefSeq" id="WP_196824791.1">
    <property type="nucleotide sequence ID" value="NZ_CP046980.1"/>
</dbReference>
<evidence type="ECO:0000256" key="4">
    <source>
        <dbReference type="ARBA" id="ARBA00022840"/>
    </source>
</evidence>
<dbReference type="CDD" id="cd03268">
    <property type="entry name" value="ABC_BcrA_bacitracin_resist"/>
    <property type="match status" value="1"/>
</dbReference>
<evidence type="ECO:0000256" key="5">
    <source>
        <dbReference type="SAM" id="MobiDB-lite"/>
    </source>
</evidence>
<comment type="caution">
    <text evidence="7">The sequence shown here is derived from an EMBL/GenBank/DDBJ whole genome shotgun (WGS) entry which is preliminary data.</text>
</comment>
<dbReference type="InterPro" id="IPR027417">
    <property type="entry name" value="P-loop_NTPase"/>
</dbReference>
<dbReference type="PANTHER" id="PTHR43335">
    <property type="entry name" value="ABC TRANSPORTER, ATP-BINDING PROTEIN"/>
    <property type="match status" value="1"/>
</dbReference>
<dbReference type="SMART" id="SM00382">
    <property type="entry name" value="AAA"/>
    <property type="match status" value="1"/>
</dbReference>
<feature type="compositionally biased region" description="Pro residues" evidence="5">
    <location>
        <begin position="308"/>
        <end position="317"/>
    </location>
</feature>
<dbReference type="SUPFAM" id="SSF52540">
    <property type="entry name" value="P-loop containing nucleoside triphosphate hydrolases"/>
    <property type="match status" value="1"/>
</dbReference>
<evidence type="ECO:0000256" key="1">
    <source>
        <dbReference type="ARBA" id="ARBA00005417"/>
    </source>
</evidence>
<keyword evidence="4 7" id="KW-0067">ATP-binding</keyword>
<organism evidence="7 8">
    <name type="scientific">Corynebacterium aquatimens</name>
    <dbReference type="NCBI Taxonomy" id="1190508"/>
    <lineage>
        <taxon>Bacteria</taxon>
        <taxon>Bacillati</taxon>
        <taxon>Actinomycetota</taxon>
        <taxon>Actinomycetes</taxon>
        <taxon>Mycobacteriales</taxon>
        <taxon>Corynebacteriaceae</taxon>
        <taxon>Corynebacterium</taxon>
    </lineage>
</organism>
<dbReference type="AlphaFoldDB" id="A0A931E0C9"/>
<feature type="domain" description="ABC transporter" evidence="6">
    <location>
        <begin position="2"/>
        <end position="227"/>
    </location>
</feature>
<sequence length="360" mass="37890">MIEVSGLTKQYGQVRAVDDLSFTVKPGVVTGFLGPNGAGKSTTMRMIVGLDNPTAGTALIDGRPYRELDNPIHKVGTLLDAKAVHPNRSAYRSLLWQAQAAGLPSSRVDEVLSLVGLTSVAKKKAGGFSLGMGQRLGIASAMLGDPEVLILDEPVNGLDPEGIRWVRELLKSFAAEGRTVLVSSHLLAEMAQTADELIVIGRGRLVAAGPMHEFIKQNSAVSTVVRSPHLEQFGQALSAEGIQFSVAADEDGRPTIIVPNTDSDRVGELAYSTGVMLTQLSEQRASLEEAYIRKTEGAVQYHTGLPAQPGPAQPAPAAPVGHPAPVAPGPTEQAGPMAPTDGRLGEPSIRNAHSKEVRDA</sequence>
<dbReference type="EMBL" id="JADOUE010000001">
    <property type="protein sequence ID" value="MBG6122389.1"/>
    <property type="molecule type" value="Genomic_DNA"/>
</dbReference>
<dbReference type="InterPro" id="IPR003593">
    <property type="entry name" value="AAA+_ATPase"/>
</dbReference>
<dbReference type="Pfam" id="PF00005">
    <property type="entry name" value="ABC_tran"/>
    <property type="match status" value="1"/>
</dbReference>
<evidence type="ECO:0000259" key="6">
    <source>
        <dbReference type="PROSITE" id="PS50893"/>
    </source>
</evidence>
<dbReference type="GO" id="GO:0005524">
    <property type="term" value="F:ATP binding"/>
    <property type="evidence" value="ECO:0007669"/>
    <property type="project" value="UniProtKB-KW"/>
</dbReference>
<keyword evidence="8" id="KW-1185">Reference proteome</keyword>
<protein>
    <submittedName>
        <fullName evidence="7">ABC-2 type transport system ATP-binding protein</fullName>
    </submittedName>
</protein>
<proteinExistence type="inferred from homology"/>
<evidence type="ECO:0000256" key="2">
    <source>
        <dbReference type="ARBA" id="ARBA00022448"/>
    </source>
</evidence>
<keyword evidence="2" id="KW-0813">Transport</keyword>
<dbReference type="Proteomes" id="UP000658613">
    <property type="component" value="Unassembled WGS sequence"/>
</dbReference>
<name>A0A931E0C9_9CORY</name>
<dbReference type="GO" id="GO:0016887">
    <property type="term" value="F:ATP hydrolysis activity"/>
    <property type="evidence" value="ECO:0007669"/>
    <property type="project" value="InterPro"/>
</dbReference>
<evidence type="ECO:0000313" key="7">
    <source>
        <dbReference type="EMBL" id="MBG6122389.1"/>
    </source>
</evidence>
<dbReference type="InterPro" id="IPR003439">
    <property type="entry name" value="ABC_transporter-like_ATP-bd"/>
</dbReference>
<feature type="region of interest" description="Disordered" evidence="5">
    <location>
        <begin position="302"/>
        <end position="360"/>
    </location>
</feature>
<dbReference type="PANTHER" id="PTHR43335:SF4">
    <property type="entry name" value="ABC TRANSPORTER, ATP-BINDING PROTEIN"/>
    <property type="match status" value="1"/>
</dbReference>
<dbReference type="Gene3D" id="3.40.50.300">
    <property type="entry name" value="P-loop containing nucleotide triphosphate hydrolases"/>
    <property type="match status" value="1"/>
</dbReference>
<evidence type="ECO:0000256" key="3">
    <source>
        <dbReference type="ARBA" id="ARBA00022741"/>
    </source>
</evidence>
<comment type="similarity">
    <text evidence="1">Belongs to the ABC transporter superfamily.</text>
</comment>
<evidence type="ECO:0000313" key="8">
    <source>
        <dbReference type="Proteomes" id="UP000658613"/>
    </source>
</evidence>